<comment type="caution">
    <text evidence="1">The sequence shown here is derived from an EMBL/GenBank/DDBJ whole genome shotgun (WGS) entry which is preliminary data.</text>
</comment>
<dbReference type="Proteomes" id="UP000034753">
    <property type="component" value="Unassembled WGS sequence"/>
</dbReference>
<protein>
    <recommendedName>
        <fullName evidence="3">HEPN domain-containing protein</fullName>
    </recommendedName>
</protein>
<dbReference type="Gene3D" id="1.20.120.330">
    <property type="entry name" value="Nucleotidyltransferases domain 2"/>
    <property type="match status" value="1"/>
</dbReference>
<sequence length="140" mass="16899">MNGFMDWGECEREFIREVEPDFEKIKSIIKTADARLNFIKNISANKENVSFVVENYYEIVKELLVALLLKDGLRSKNHQCLISYFYRKHPKYEAEAHLISRMSYFRNRLDYYGEAIEFAFYDKYKKDFERIINILKDLLK</sequence>
<accession>A0A0G0WLH0</accession>
<evidence type="ECO:0008006" key="3">
    <source>
        <dbReference type="Google" id="ProtNLM"/>
    </source>
</evidence>
<gene>
    <name evidence="1" type="ORF">UU67_C0021G0012</name>
</gene>
<proteinExistence type="predicted"/>
<evidence type="ECO:0000313" key="2">
    <source>
        <dbReference type="Proteomes" id="UP000034753"/>
    </source>
</evidence>
<dbReference type="EMBL" id="LCBN01000021">
    <property type="protein sequence ID" value="KKS13609.1"/>
    <property type="molecule type" value="Genomic_DNA"/>
</dbReference>
<organism evidence="1 2">
    <name type="scientific">Candidatus Daviesbacteria bacterium GW2011_GWB1_41_5</name>
    <dbReference type="NCBI Taxonomy" id="1618429"/>
    <lineage>
        <taxon>Bacteria</taxon>
        <taxon>Candidatus Daviesiibacteriota</taxon>
    </lineage>
</organism>
<evidence type="ECO:0000313" key="1">
    <source>
        <dbReference type="EMBL" id="KKS13609.1"/>
    </source>
</evidence>
<dbReference type="AlphaFoldDB" id="A0A0G0WLH0"/>
<reference evidence="1 2" key="1">
    <citation type="journal article" date="2015" name="Nature">
        <title>rRNA introns, odd ribosomes, and small enigmatic genomes across a large radiation of phyla.</title>
        <authorList>
            <person name="Brown C.T."/>
            <person name="Hug L.A."/>
            <person name="Thomas B.C."/>
            <person name="Sharon I."/>
            <person name="Castelle C.J."/>
            <person name="Singh A."/>
            <person name="Wilkins M.J."/>
            <person name="Williams K.H."/>
            <person name="Banfield J.F."/>
        </authorList>
    </citation>
    <scope>NUCLEOTIDE SEQUENCE [LARGE SCALE GENOMIC DNA]</scope>
</reference>
<name>A0A0G0WLH0_9BACT</name>